<keyword evidence="3" id="KW-1185">Reference proteome</keyword>
<dbReference type="Ensembl" id="ENSUAMT00000035259.1">
    <property type="protein sequence ID" value="ENSUAMP00000031618.1"/>
    <property type="gene ID" value="ENSUAMG00000024228.1"/>
</dbReference>
<reference evidence="3" key="1">
    <citation type="submission" date="2016-06" db="EMBL/GenBank/DDBJ databases">
        <title>De novo assembly and RNA-Seq shows season-dependent expression and editing in black bear kidneys.</title>
        <authorList>
            <person name="Korstanje R."/>
            <person name="Srivastava A."/>
            <person name="Sarsani V.K."/>
            <person name="Sheehan S.M."/>
            <person name="Seger R.L."/>
            <person name="Barter M.E."/>
            <person name="Lindqvist C."/>
            <person name="Brody L.C."/>
            <person name="Mullikin J.C."/>
        </authorList>
    </citation>
    <scope>NUCLEOTIDE SEQUENCE [LARGE SCALE GENOMIC DNA]</scope>
</reference>
<reference evidence="2" key="2">
    <citation type="submission" date="2025-08" db="UniProtKB">
        <authorList>
            <consortium name="Ensembl"/>
        </authorList>
    </citation>
    <scope>IDENTIFICATION</scope>
</reference>
<protein>
    <submittedName>
        <fullName evidence="2">Uncharacterized protein</fullName>
    </submittedName>
</protein>
<proteinExistence type="predicted"/>
<feature type="region of interest" description="Disordered" evidence="1">
    <location>
        <begin position="1"/>
        <end position="24"/>
    </location>
</feature>
<dbReference type="AlphaFoldDB" id="A0A452SGM4"/>
<evidence type="ECO:0000256" key="1">
    <source>
        <dbReference type="SAM" id="MobiDB-lite"/>
    </source>
</evidence>
<dbReference type="Proteomes" id="UP000291022">
    <property type="component" value="Unassembled WGS sequence"/>
</dbReference>
<evidence type="ECO:0000313" key="3">
    <source>
        <dbReference type="Proteomes" id="UP000291022"/>
    </source>
</evidence>
<evidence type="ECO:0000313" key="2">
    <source>
        <dbReference type="Ensembl" id="ENSUAMP00000031618.1"/>
    </source>
</evidence>
<organism evidence="2 3">
    <name type="scientific">Ursus americanus</name>
    <name type="common">American black bear</name>
    <name type="synonym">Euarctos americanus</name>
    <dbReference type="NCBI Taxonomy" id="9643"/>
    <lineage>
        <taxon>Eukaryota</taxon>
        <taxon>Metazoa</taxon>
        <taxon>Chordata</taxon>
        <taxon>Craniata</taxon>
        <taxon>Vertebrata</taxon>
        <taxon>Euteleostomi</taxon>
        <taxon>Mammalia</taxon>
        <taxon>Eutheria</taxon>
        <taxon>Laurasiatheria</taxon>
        <taxon>Carnivora</taxon>
        <taxon>Caniformia</taxon>
        <taxon>Ursidae</taxon>
        <taxon>Ursus</taxon>
    </lineage>
</organism>
<sequence length="85" mass="9939">MPPWPCLNSMRPPRKNSGTSWPLDSQSCWDGCWEKVMILWPVWKALEVESEWWPEPTRCSTSGLLRLHVPAESVLWMLRCRSLAN</sequence>
<accession>A0A452SGM4</accession>
<reference evidence="2" key="3">
    <citation type="submission" date="2025-09" db="UniProtKB">
        <authorList>
            <consortium name="Ensembl"/>
        </authorList>
    </citation>
    <scope>IDENTIFICATION</scope>
</reference>
<name>A0A452SGM4_URSAM</name>